<dbReference type="EMBL" id="MU839839">
    <property type="protein sequence ID" value="KAK1752388.1"/>
    <property type="molecule type" value="Genomic_DNA"/>
</dbReference>
<sequence>MGGLIPLMLASSNRASLLSPPLPPLAPSHQSHQRSASTGSTPVVRPRLAKRLSHSPPVSLPVLPYTPAEWKRAISDIKRQHVTKRYRACSARCVEILDNIKDTSQVEPVYIIYLHFYAATSMELCARTLPPNSPSRTKLLQQARTHFDRAAALIDAAEDSVITRTRNGSVGSSRSSSCPSPACSISSRAATPETRLSSPTNSICSFDELSKSQSAVTSPPPKRVKKVSFSLPEEETIRIPEPLVRPDSPTLGFDDEYFHSGAARQDLPEPPAKPLKFHETELQLPLQPVVEDEPLQLIPEDDAFLVARSIDRFCENLSDLRAQLSRHAASVDELLSSITSRRVTIGPTTIILPEPPVETAATAPPNLETDEMRKMDRQARIERLRRNGWQRKRFDARRYEELCETVLSELA</sequence>
<feature type="region of interest" description="Disordered" evidence="1">
    <location>
        <begin position="165"/>
        <end position="200"/>
    </location>
</feature>
<evidence type="ECO:0000256" key="1">
    <source>
        <dbReference type="SAM" id="MobiDB-lite"/>
    </source>
</evidence>
<gene>
    <name evidence="2" type="ORF">QBC47DRAFT_56046</name>
</gene>
<name>A0AAJ0B8I2_9PEZI</name>
<feature type="compositionally biased region" description="Polar residues" evidence="1">
    <location>
        <begin position="29"/>
        <end position="41"/>
    </location>
</feature>
<feature type="compositionally biased region" description="Low complexity" evidence="1">
    <location>
        <begin position="168"/>
        <end position="189"/>
    </location>
</feature>
<dbReference type="Proteomes" id="UP001239445">
    <property type="component" value="Unassembled WGS sequence"/>
</dbReference>
<evidence type="ECO:0000313" key="3">
    <source>
        <dbReference type="Proteomes" id="UP001239445"/>
    </source>
</evidence>
<feature type="region of interest" description="Disordered" evidence="1">
    <location>
        <begin position="20"/>
        <end position="43"/>
    </location>
</feature>
<evidence type="ECO:0000313" key="2">
    <source>
        <dbReference type="EMBL" id="KAK1752388.1"/>
    </source>
</evidence>
<proteinExistence type="predicted"/>
<comment type="caution">
    <text evidence="2">The sequence shown here is derived from an EMBL/GenBank/DDBJ whole genome shotgun (WGS) entry which is preliminary data.</text>
</comment>
<reference evidence="2" key="1">
    <citation type="submission" date="2023-06" db="EMBL/GenBank/DDBJ databases">
        <title>Genome-scale phylogeny and comparative genomics of the fungal order Sordariales.</title>
        <authorList>
            <consortium name="Lawrence Berkeley National Laboratory"/>
            <person name="Hensen N."/>
            <person name="Bonometti L."/>
            <person name="Westerberg I."/>
            <person name="Brannstrom I.O."/>
            <person name="Guillou S."/>
            <person name="Cros-Aarteil S."/>
            <person name="Calhoun S."/>
            <person name="Haridas S."/>
            <person name="Kuo A."/>
            <person name="Mondo S."/>
            <person name="Pangilinan J."/>
            <person name="Riley R."/>
            <person name="Labutti K."/>
            <person name="Andreopoulos B."/>
            <person name="Lipzen A."/>
            <person name="Chen C."/>
            <person name="Yanf M."/>
            <person name="Daum C."/>
            <person name="Ng V."/>
            <person name="Clum A."/>
            <person name="Steindorff A."/>
            <person name="Ohm R."/>
            <person name="Martin F."/>
            <person name="Silar P."/>
            <person name="Natvig D."/>
            <person name="Lalanne C."/>
            <person name="Gautier V."/>
            <person name="Ament-Velasquez S.L."/>
            <person name="Kruys A."/>
            <person name="Hutchinson M.I."/>
            <person name="Powell A.J."/>
            <person name="Barry K."/>
            <person name="Miller A.N."/>
            <person name="Grigoriev I.V."/>
            <person name="Debuchy R."/>
            <person name="Gladieux P."/>
            <person name="Thoren M.H."/>
            <person name="Johannesson H."/>
        </authorList>
    </citation>
    <scope>NUCLEOTIDE SEQUENCE</scope>
    <source>
        <strain evidence="2">PSN4</strain>
    </source>
</reference>
<accession>A0AAJ0B8I2</accession>
<organism evidence="2 3">
    <name type="scientific">Echria macrotheca</name>
    <dbReference type="NCBI Taxonomy" id="438768"/>
    <lineage>
        <taxon>Eukaryota</taxon>
        <taxon>Fungi</taxon>
        <taxon>Dikarya</taxon>
        <taxon>Ascomycota</taxon>
        <taxon>Pezizomycotina</taxon>
        <taxon>Sordariomycetes</taxon>
        <taxon>Sordariomycetidae</taxon>
        <taxon>Sordariales</taxon>
        <taxon>Schizotheciaceae</taxon>
        <taxon>Echria</taxon>
    </lineage>
</organism>
<protein>
    <submittedName>
        <fullName evidence="2">Uncharacterized protein</fullName>
    </submittedName>
</protein>
<keyword evidence="3" id="KW-1185">Reference proteome</keyword>
<dbReference type="AlphaFoldDB" id="A0AAJ0B8I2"/>